<dbReference type="GO" id="GO:0051787">
    <property type="term" value="F:misfolded protein binding"/>
    <property type="evidence" value="ECO:0007669"/>
    <property type="project" value="TreeGrafter"/>
</dbReference>
<dbReference type="InParanoid" id="A0A5J5FAF0"/>
<dbReference type="PROSITE" id="PS50076">
    <property type="entry name" value="DNAJ_2"/>
    <property type="match status" value="1"/>
</dbReference>
<proteinExistence type="predicted"/>
<evidence type="ECO:0000256" key="1">
    <source>
        <dbReference type="ARBA" id="ARBA00023186"/>
    </source>
</evidence>
<accession>A0A5J5FAF0</accession>
<dbReference type="SMART" id="SM00271">
    <property type="entry name" value="DnaJ"/>
    <property type="match status" value="1"/>
</dbReference>
<dbReference type="InterPro" id="IPR036869">
    <property type="entry name" value="J_dom_sf"/>
</dbReference>
<dbReference type="SUPFAM" id="SSF46565">
    <property type="entry name" value="Chaperone J-domain"/>
    <property type="match status" value="1"/>
</dbReference>
<dbReference type="OrthoDB" id="10250354at2759"/>
<dbReference type="InterPro" id="IPR001623">
    <property type="entry name" value="DnaJ_domain"/>
</dbReference>
<feature type="region of interest" description="Disordered" evidence="2">
    <location>
        <begin position="70"/>
        <end position="157"/>
    </location>
</feature>
<comment type="caution">
    <text evidence="4">The sequence shown here is derived from an EMBL/GenBank/DDBJ whole genome shotgun (WGS) entry which is preliminary data.</text>
</comment>
<organism evidence="4 5">
    <name type="scientific">Sphaerosporella brunnea</name>
    <dbReference type="NCBI Taxonomy" id="1250544"/>
    <lineage>
        <taxon>Eukaryota</taxon>
        <taxon>Fungi</taxon>
        <taxon>Dikarya</taxon>
        <taxon>Ascomycota</taxon>
        <taxon>Pezizomycotina</taxon>
        <taxon>Pezizomycetes</taxon>
        <taxon>Pezizales</taxon>
        <taxon>Pyronemataceae</taxon>
        <taxon>Sphaerosporella</taxon>
    </lineage>
</organism>
<reference evidence="4 5" key="1">
    <citation type="submission" date="2019-09" db="EMBL/GenBank/DDBJ databases">
        <title>Draft genome of the ectomycorrhizal ascomycete Sphaerosporella brunnea.</title>
        <authorList>
            <consortium name="DOE Joint Genome Institute"/>
            <person name="Benucci G.M."/>
            <person name="Marozzi G."/>
            <person name="Antonielli L."/>
            <person name="Sanchez S."/>
            <person name="Marco P."/>
            <person name="Wang X."/>
            <person name="Falini L.B."/>
            <person name="Barry K."/>
            <person name="Haridas S."/>
            <person name="Lipzen A."/>
            <person name="Labutti K."/>
            <person name="Grigoriev I.V."/>
            <person name="Murat C."/>
            <person name="Martin F."/>
            <person name="Albertini E."/>
            <person name="Donnini D."/>
            <person name="Bonito G."/>
        </authorList>
    </citation>
    <scope>NUCLEOTIDE SEQUENCE [LARGE SCALE GENOMIC DNA]</scope>
    <source>
        <strain evidence="4 5">Sb_GMNB300</strain>
    </source>
</reference>
<dbReference type="GO" id="GO:0005783">
    <property type="term" value="C:endoplasmic reticulum"/>
    <property type="evidence" value="ECO:0007669"/>
    <property type="project" value="TreeGrafter"/>
</dbReference>
<dbReference type="Proteomes" id="UP000326924">
    <property type="component" value="Unassembled WGS sequence"/>
</dbReference>
<evidence type="ECO:0000259" key="3">
    <source>
        <dbReference type="PROSITE" id="PS50076"/>
    </source>
</evidence>
<dbReference type="InterPro" id="IPR051948">
    <property type="entry name" value="Hsp70_co-chaperone_J-domain"/>
</dbReference>
<feature type="compositionally biased region" description="Basic and acidic residues" evidence="2">
    <location>
        <begin position="90"/>
        <end position="144"/>
    </location>
</feature>
<dbReference type="PROSITE" id="PS00636">
    <property type="entry name" value="DNAJ_1"/>
    <property type="match status" value="1"/>
</dbReference>
<keyword evidence="1" id="KW-0143">Chaperone</keyword>
<evidence type="ECO:0000313" key="4">
    <source>
        <dbReference type="EMBL" id="KAA8914552.1"/>
    </source>
</evidence>
<dbReference type="CDD" id="cd06257">
    <property type="entry name" value="DnaJ"/>
    <property type="match status" value="1"/>
</dbReference>
<dbReference type="Gene3D" id="1.10.287.110">
    <property type="entry name" value="DnaJ domain"/>
    <property type="match status" value="1"/>
</dbReference>
<dbReference type="InterPro" id="IPR018253">
    <property type="entry name" value="DnaJ_domain_CS"/>
</dbReference>
<dbReference type="EMBL" id="VXIS01000005">
    <property type="protein sequence ID" value="KAA8914552.1"/>
    <property type="molecule type" value="Genomic_DNA"/>
</dbReference>
<keyword evidence="5" id="KW-1185">Reference proteome</keyword>
<protein>
    <submittedName>
        <fullName evidence="4">DnaJ domain-containing protein</fullName>
    </submittedName>
</protein>
<dbReference type="AlphaFoldDB" id="A0A5J5FAF0"/>
<gene>
    <name evidence="4" type="ORF">FN846DRAFT_902045</name>
</gene>
<evidence type="ECO:0000313" key="5">
    <source>
        <dbReference type="Proteomes" id="UP000326924"/>
    </source>
</evidence>
<dbReference type="Pfam" id="PF00226">
    <property type="entry name" value="DnaJ"/>
    <property type="match status" value="1"/>
</dbReference>
<sequence length="213" mass="24332">MSTPDPYAVFALPITATAEQTRVRYRQLALTHHPDKLTGNAEIFKAIQAAYELLIDPARKQAYDETQRLKREMEQQARRARTAGATANESARRANEEQERILRESMREEENRRKREERAAREREESGRKPGAKAKLDDLREGEQRPGVGGSRATTGRGHTDILIKTLSTTTPLHYIHLSQIRDAKQQARELLYSRKPHNMQLKSRNPLPSLGS</sequence>
<dbReference type="PANTHER" id="PTHR44360:SF1">
    <property type="entry name" value="DNAJ HOMOLOG SUBFAMILY B MEMBER 9"/>
    <property type="match status" value="1"/>
</dbReference>
<feature type="domain" description="J" evidence="3">
    <location>
        <begin position="5"/>
        <end position="67"/>
    </location>
</feature>
<dbReference type="PANTHER" id="PTHR44360">
    <property type="entry name" value="DNAJ HOMOLOG SUBFAMILY B MEMBER 9"/>
    <property type="match status" value="1"/>
</dbReference>
<dbReference type="GO" id="GO:0051087">
    <property type="term" value="F:protein-folding chaperone binding"/>
    <property type="evidence" value="ECO:0007669"/>
    <property type="project" value="TreeGrafter"/>
</dbReference>
<dbReference type="GO" id="GO:0036503">
    <property type="term" value="P:ERAD pathway"/>
    <property type="evidence" value="ECO:0007669"/>
    <property type="project" value="TreeGrafter"/>
</dbReference>
<evidence type="ECO:0000256" key="2">
    <source>
        <dbReference type="SAM" id="MobiDB-lite"/>
    </source>
</evidence>
<name>A0A5J5FAF0_9PEZI</name>